<name>A0ABY7UVB8_9RHOB</name>
<evidence type="ECO:0000313" key="2">
    <source>
        <dbReference type="EMBL" id="WDA13864.1"/>
    </source>
</evidence>
<feature type="signal peptide" evidence="1">
    <location>
        <begin position="1"/>
        <end position="18"/>
    </location>
</feature>
<feature type="chain" id="PRO_5046289991" evidence="1">
    <location>
        <begin position="19"/>
        <end position="229"/>
    </location>
</feature>
<dbReference type="EMBL" id="CP117466">
    <property type="protein sequence ID" value="WDA13864.1"/>
    <property type="molecule type" value="Genomic_DNA"/>
</dbReference>
<dbReference type="RefSeq" id="WP_273744258.1">
    <property type="nucleotide sequence ID" value="NZ_CP117466.1"/>
</dbReference>
<proteinExistence type="predicted"/>
<sequence>MIRLVLFLALMLPAAVQAGPWPREAGRTFLSLSGERNRADSSYASAYAEYGLTPRTTLGMELGRADQAETSAILWLQRALDDGQGPNRFAMQSGAGVIRRNDLTLPVVQGALSWGRGFDRGWITAQVLAKMTGSAPDPRAPMRPSFAASFLTAERVIKTDVTLGLRPRDGLMVINSLWLEHPQDEEYSARLMSSLVFDVPGPVKVELGMVNPLSGPSEQAVRLGTWLEF</sequence>
<evidence type="ECO:0000313" key="3">
    <source>
        <dbReference type="Proteomes" id="UP001216899"/>
    </source>
</evidence>
<protein>
    <submittedName>
        <fullName evidence="2">Uncharacterized protein</fullName>
    </submittedName>
</protein>
<keyword evidence="1" id="KW-0732">Signal</keyword>
<dbReference type="Proteomes" id="UP001216899">
    <property type="component" value="Chromosome"/>
</dbReference>
<keyword evidence="3" id="KW-1185">Reference proteome</keyword>
<organism evidence="2 3">
    <name type="scientific">Paracoccus marcusii</name>
    <dbReference type="NCBI Taxonomy" id="59779"/>
    <lineage>
        <taxon>Bacteria</taxon>
        <taxon>Pseudomonadati</taxon>
        <taxon>Pseudomonadota</taxon>
        <taxon>Alphaproteobacteria</taxon>
        <taxon>Rhodobacterales</taxon>
        <taxon>Paracoccaceae</taxon>
        <taxon>Paracoccus</taxon>
    </lineage>
</organism>
<evidence type="ECO:0000256" key="1">
    <source>
        <dbReference type="SAM" id="SignalP"/>
    </source>
</evidence>
<reference evidence="2 3" key="1">
    <citation type="submission" date="2023-02" db="EMBL/GenBank/DDBJ databases">
        <title>Whole genome sequenc of Paracoccus marcusii MBLB0836.</title>
        <authorList>
            <person name="Seo M.-J."/>
            <person name="Cho E.-S."/>
            <person name="Hwang C.Y."/>
        </authorList>
    </citation>
    <scope>NUCLEOTIDE SEQUENCE [LARGE SCALE GENOMIC DNA]</scope>
    <source>
        <strain evidence="2 3">MBLB0836</strain>
    </source>
</reference>
<gene>
    <name evidence="2" type="ORF">PRL19_06310</name>
</gene>
<accession>A0ABY7UVB8</accession>